<evidence type="ECO:0000256" key="1">
    <source>
        <dbReference type="SAM" id="Phobius"/>
    </source>
</evidence>
<feature type="transmembrane region" description="Helical" evidence="1">
    <location>
        <begin position="55"/>
        <end position="76"/>
    </location>
</feature>
<dbReference type="AlphaFoldDB" id="A0A1F5NPX6"/>
<protein>
    <recommendedName>
        <fullName evidence="4">DUF5671 domain-containing protein</fullName>
    </recommendedName>
</protein>
<comment type="caution">
    <text evidence="2">The sequence shown here is derived from an EMBL/GenBank/DDBJ whole genome shotgun (WGS) entry which is preliminary data.</text>
</comment>
<evidence type="ECO:0000313" key="3">
    <source>
        <dbReference type="Proteomes" id="UP000176233"/>
    </source>
</evidence>
<proteinExistence type="predicted"/>
<keyword evidence="1" id="KW-0472">Membrane</keyword>
<dbReference type="Proteomes" id="UP000176233">
    <property type="component" value="Unassembled WGS sequence"/>
</dbReference>
<keyword evidence="1" id="KW-0812">Transmembrane</keyword>
<feature type="transmembrane region" description="Helical" evidence="1">
    <location>
        <begin position="88"/>
        <end position="109"/>
    </location>
</feature>
<accession>A0A1F5NPX6</accession>
<sequence length="134" mass="15870">MFKQLTDYFFWFAQPSSFLSQQDYQIGFLFLGLLGLAIAFRVAAFRSSHAVNRKLFSRFWNLMLTISLIGLLWFGMRYENTPIFAKRLWAGLTLAIGVIWLGFLIKYLLFNYGREKVDYEREQVKNRYIPGSRK</sequence>
<keyword evidence="1" id="KW-1133">Transmembrane helix</keyword>
<feature type="transmembrane region" description="Helical" evidence="1">
    <location>
        <begin position="24"/>
        <end position="43"/>
    </location>
</feature>
<name>A0A1F5NPX6_9BACT</name>
<organism evidence="2 3">
    <name type="scientific">Candidatus Doudnabacteria bacterium RIFCSPHIGHO2_01_FULL_45_18</name>
    <dbReference type="NCBI Taxonomy" id="1817823"/>
    <lineage>
        <taxon>Bacteria</taxon>
        <taxon>Candidatus Doudnaibacteriota</taxon>
    </lineage>
</organism>
<reference evidence="2 3" key="1">
    <citation type="journal article" date="2016" name="Nat. Commun.">
        <title>Thousands of microbial genomes shed light on interconnected biogeochemical processes in an aquifer system.</title>
        <authorList>
            <person name="Anantharaman K."/>
            <person name="Brown C.T."/>
            <person name="Hug L.A."/>
            <person name="Sharon I."/>
            <person name="Castelle C.J."/>
            <person name="Probst A.J."/>
            <person name="Thomas B.C."/>
            <person name="Singh A."/>
            <person name="Wilkins M.J."/>
            <person name="Karaoz U."/>
            <person name="Brodie E.L."/>
            <person name="Williams K.H."/>
            <person name="Hubbard S.S."/>
            <person name="Banfield J.F."/>
        </authorList>
    </citation>
    <scope>NUCLEOTIDE SEQUENCE [LARGE SCALE GENOMIC DNA]</scope>
</reference>
<evidence type="ECO:0008006" key="4">
    <source>
        <dbReference type="Google" id="ProtNLM"/>
    </source>
</evidence>
<evidence type="ECO:0000313" key="2">
    <source>
        <dbReference type="EMBL" id="OGE79736.1"/>
    </source>
</evidence>
<dbReference type="EMBL" id="MFEJ01000030">
    <property type="protein sequence ID" value="OGE79736.1"/>
    <property type="molecule type" value="Genomic_DNA"/>
</dbReference>
<gene>
    <name evidence="2" type="ORF">A2660_01605</name>
</gene>